<dbReference type="GO" id="GO:0005634">
    <property type="term" value="C:nucleus"/>
    <property type="evidence" value="ECO:0007669"/>
    <property type="project" value="UniProtKB-SubCell"/>
</dbReference>
<dbReference type="SUPFAM" id="SSF57959">
    <property type="entry name" value="Leucine zipper domain"/>
    <property type="match status" value="1"/>
</dbReference>
<reference evidence="7" key="2">
    <citation type="journal article" date="2015" name="Data Brief">
        <title>Shoot transcriptome of the giant reed, Arundo donax.</title>
        <authorList>
            <person name="Barrero R.A."/>
            <person name="Guerrero F.D."/>
            <person name="Moolhuijzen P."/>
            <person name="Goolsby J.A."/>
            <person name="Tidwell J."/>
            <person name="Bellgard S.E."/>
            <person name="Bellgard M.I."/>
        </authorList>
    </citation>
    <scope>NUCLEOTIDE SEQUENCE</scope>
    <source>
        <tissue evidence="7">Shoot tissue taken approximately 20 cm above the soil surface</tissue>
    </source>
</reference>
<dbReference type="EMBL" id="GBRH01196516">
    <property type="protein sequence ID" value="JAE01380.1"/>
    <property type="molecule type" value="Transcribed_RNA"/>
</dbReference>
<evidence type="ECO:0000256" key="2">
    <source>
        <dbReference type="ARBA" id="ARBA00023015"/>
    </source>
</evidence>
<evidence type="ECO:0000256" key="1">
    <source>
        <dbReference type="ARBA" id="ARBA00004123"/>
    </source>
</evidence>
<keyword evidence="3" id="KW-0238">DNA-binding</keyword>
<dbReference type="AlphaFoldDB" id="A0A0A9EKU4"/>
<dbReference type="SMART" id="SM00338">
    <property type="entry name" value="BRLZ"/>
    <property type="match status" value="1"/>
</dbReference>
<dbReference type="Gene3D" id="1.20.5.170">
    <property type="match status" value="1"/>
</dbReference>
<comment type="subcellular location">
    <subcellularLocation>
        <location evidence="1">Nucleus</location>
    </subcellularLocation>
</comment>
<keyword evidence="5" id="KW-0539">Nucleus</keyword>
<dbReference type="InterPro" id="IPR046347">
    <property type="entry name" value="bZIP_sf"/>
</dbReference>
<evidence type="ECO:0000256" key="3">
    <source>
        <dbReference type="ARBA" id="ARBA00023125"/>
    </source>
</evidence>
<dbReference type="CDD" id="cd14703">
    <property type="entry name" value="bZIP_plant_RF2"/>
    <property type="match status" value="1"/>
</dbReference>
<evidence type="ECO:0000256" key="5">
    <source>
        <dbReference type="ARBA" id="ARBA00023242"/>
    </source>
</evidence>
<evidence type="ECO:0000313" key="7">
    <source>
        <dbReference type="EMBL" id="JAE01380.1"/>
    </source>
</evidence>
<name>A0A0A9EKU4_ARUDO</name>
<evidence type="ECO:0000256" key="4">
    <source>
        <dbReference type="ARBA" id="ARBA00023163"/>
    </source>
</evidence>
<dbReference type="InterPro" id="IPR044759">
    <property type="entry name" value="bZIP_RF2"/>
</dbReference>
<feature type="domain" description="BZIP" evidence="6">
    <location>
        <begin position="1"/>
        <end position="62"/>
    </location>
</feature>
<dbReference type="GO" id="GO:0003700">
    <property type="term" value="F:DNA-binding transcription factor activity"/>
    <property type="evidence" value="ECO:0007669"/>
    <property type="project" value="InterPro"/>
</dbReference>
<protein>
    <recommendedName>
        <fullName evidence="6">BZIP domain-containing protein</fullName>
    </recommendedName>
</protein>
<dbReference type="PANTHER" id="PTHR13690:SF80">
    <property type="entry name" value="BZIP TRANSCRIPTION FACTOR FAMILY PROTEIN-RELATED"/>
    <property type="match status" value="1"/>
</dbReference>
<keyword evidence="2" id="KW-0805">Transcription regulation</keyword>
<accession>A0A0A9EKU4</accession>
<sequence>MLRIPKILANRQYAPRSKECKMRYIQELEHKLQVLQTEATTLSAKLTLVQRDPTGLATQSNELNTRLQVMGQKT</sequence>
<evidence type="ECO:0000259" key="6">
    <source>
        <dbReference type="SMART" id="SM00338"/>
    </source>
</evidence>
<proteinExistence type="predicted"/>
<dbReference type="InterPro" id="IPR004827">
    <property type="entry name" value="bZIP"/>
</dbReference>
<dbReference type="GO" id="GO:0003677">
    <property type="term" value="F:DNA binding"/>
    <property type="evidence" value="ECO:0007669"/>
    <property type="project" value="UniProtKB-KW"/>
</dbReference>
<organism evidence="7">
    <name type="scientific">Arundo donax</name>
    <name type="common">Giant reed</name>
    <name type="synonym">Donax arundinaceus</name>
    <dbReference type="NCBI Taxonomy" id="35708"/>
    <lineage>
        <taxon>Eukaryota</taxon>
        <taxon>Viridiplantae</taxon>
        <taxon>Streptophyta</taxon>
        <taxon>Embryophyta</taxon>
        <taxon>Tracheophyta</taxon>
        <taxon>Spermatophyta</taxon>
        <taxon>Magnoliopsida</taxon>
        <taxon>Liliopsida</taxon>
        <taxon>Poales</taxon>
        <taxon>Poaceae</taxon>
        <taxon>PACMAD clade</taxon>
        <taxon>Arundinoideae</taxon>
        <taxon>Arundineae</taxon>
        <taxon>Arundo</taxon>
    </lineage>
</organism>
<reference evidence="7" key="1">
    <citation type="submission" date="2014-09" db="EMBL/GenBank/DDBJ databases">
        <authorList>
            <person name="Magalhaes I.L.F."/>
            <person name="Oliveira U."/>
            <person name="Santos F.R."/>
            <person name="Vidigal T.H.D.A."/>
            <person name="Brescovit A.D."/>
            <person name="Santos A.J."/>
        </authorList>
    </citation>
    <scope>NUCLEOTIDE SEQUENCE</scope>
    <source>
        <tissue evidence="7">Shoot tissue taken approximately 20 cm above the soil surface</tissue>
    </source>
</reference>
<dbReference type="PANTHER" id="PTHR13690">
    <property type="entry name" value="TRANSCRIPTION FACTOR POSF21-RELATED"/>
    <property type="match status" value="1"/>
</dbReference>
<keyword evidence="4" id="KW-0804">Transcription</keyword>